<dbReference type="GO" id="GO:0008270">
    <property type="term" value="F:zinc ion binding"/>
    <property type="evidence" value="ECO:0007669"/>
    <property type="project" value="UniProtKB-UniRule"/>
</dbReference>
<sequence>MKKAKRNPLLTRLAERLELTLDVRSDAGLLPEPALIRRACQAALRRDVKQAQISIVIVDAAEGRQLNNDYRGKDYATNVLSFALNEGEPVAGLPLFGDLVLCAPVVEQEAAEQNKDLMAHYAHLLVHGMLHLQGFDHEEDEEAEAMEALETVIVKQLGYPDPYHEEHI</sequence>
<gene>
    <name evidence="7" type="primary">ybeY</name>
    <name evidence="8" type="ORF">BKX93_16700</name>
</gene>
<feature type="binding site" evidence="7">
    <location>
        <position position="137"/>
    </location>
    <ligand>
        <name>Zn(2+)</name>
        <dbReference type="ChEBI" id="CHEBI:29105"/>
        <note>catalytic</note>
    </ligand>
</feature>
<dbReference type="InterPro" id="IPR023091">
    <property type="entry name" value="MetalPrtase_cat_dom_sf_prd"/>
</dbReference>
<evidence type="ECO:0000313" key="9">
    <source>
        <dbReference type="Proteomes" id="UP000178776"/>
    </source>
</evidence>
<dbReference type="InterPro" id="IPR002036">
    <property type="entry name" value="YbeY"/>
</dbReference>
<feature type="binding site" evidence="7">
    <location>
        <position position="131"/>
    </location>
    <ligand>
        <name>Zn(2+)</name>
        <dbReference type="ChEBI" id="CHEBI:29105"/>
        <note>catalytic</note>
    </ligand>
</feature>
<organism evidence="8 9">
    <name type="scientific">Chromobacterium vaccinii</name>
    <dbReference type="NCBI Taxonomy" id="1108595"/>
    <lineage>
        <taxon>Bacteria</taxon>
        <taxon>Pseudomonadati</taxon>
        <taxon>Pseudomonadota</taxon>
        <taxon>Betaproteobacteria</taxon>
        <taxon>Neisseriales</taxon>
        <taxon>Chromobacteriaceae</taxon>
        <taxon>Chromobacterium</taxon>
    </lineage>
</organism>
<evidence type="ECO:0000256" key="6">
    <source>
        <dbReference type="ARBA" id="ARBA00022833"/>
    </source>
</evidence>
<protein>
    <recommendedName>
        <fullName evidence="7">Endoribonuclease YbeY</fullName>
        <ecNumber evidence="7">3.1.-.-</ecNumber>
    </recommendedName>
</protein>
<dbReference type="EC" id="3.1.-.-" evidence="7"/>
<name>A0A1D9LJM2_9NEIS</name>
<keyword evidence="4 7" id="KW-0255">Endonuclease</keyword>
<feature type="binding site" evidence="7">
    <location>
        <position position="127"/>
    </location>
    <ligand>
        <name>Zn(2+)</name>
        <dbReference type="ChEBI" id="CHEBI:29105"/>
        <note>catalytic</note>
    </ligand>
</feature>
<dbReference type="SUPFAM" id="SSF55486">
    <property type="entry name" value="Metalloproteases ('zincins'), catalytic domain"/>
    <property type="match status" value="1"/>
</dbReference>
<dbReference type="AlphaFoldDB" id="A0A1D9LJM2"/>
<evidence type="ECO:0000256" key="4">
    <source>
        <dbReference type="ARBA" id="ARBA00022759"/>
    </source>
</evidence>
<dbReference type="STRING" id="1108595.BKX93_16700"/>
<keyword evidence="7" id="KW-0698">rRNA processing</keyword>
<dbReference type="PANTHER" id="PTHR46986:SF1">
    <property type="entry name" value="ENDORIBONUCLEASE YBEY, CHLOROPLASTIC"/>
    <property type="match status" value="1"/>
</dbReference>
<dbReference type="GO" id="GO:0006364">
    <property type="term" value="P:rRNA processing"/>
    <property type="evidence" value="ECO:0007669"/>
    <property type="project" value="UniProtKB-UniRule"/>
</dbReference>
<dbReference type="GO" id="GO:0004222">
    <property type="term" value="F:metalloendopeptidase activity"/>
    <property type="evidence" value="ECO:0007669"/>
    <property type="project" value="InterPro"/>
</dbReference>
<evidence type="ECO:0000313" key="8">
    <source>
        <dbReference type="EMBL" id="AOZ51478.1"/>
    </source>
</evidence>
<keyword evidence="3 7" id="KW-0479">Metal-binding</keyword>
<keyword evidence="6 7" id="KW-0862">Zinc</keyword>
<dbReference type="PANTHER" id="PTHR46986">
    <property type="entry name" value="ENDORIBONUCLEASE YBEY, CHLOROPLASTIC"/>
    <property type="match status" value="1"/>
</dbReference>
<dbReference type="KEGG" id="cvc:BKX93_16700"/>
<keyword evidence="5 7" id="KW-0378">Hydrolase</keyword>
<dbReference type="GO" id="GO:0005737">
    <property type="term" value="C:cytoplasm"/>
    <property type="evidence" value="ECO:0007669"/>
    <property type="project" value="UniProtKB-SubCell"/>
</dbReference>
<evidence type="ECO:0000256" key="3">
    <source>
        <dbReference type="ARBA" id="ARBA00022723"/>
    </source>
</evidence>
<accession>A0A1D9LJM2</accession>
<evidence type="ECO:0000256" key="1">
    <source>
        <dbReference type="ARBA" id="ARBA00010875"/>
    </source>
</evidence>
<comment type="function">
    <text evidence="7">Single strand-specific metallo-endoribonuclease involved in late-stage 70S ribosome quality control and in maturation of the 3' terminus of the 16S rRNA.</text>
</comment>
<dbReference type="RefSeq" id="WP_046157414.1">
    <property type="nucleotide sequence ID" value="NZ_CP017707.1"/>
</dbReference>
<dbReference type="Gene3D" id="3.40.390.30">
    <property type="entry name" value="Metalloproteases ('zincins'), catalytic domain"/>
    <property type="match status" value="1"/>
</dbReference>
<keyword evidence="7" id="KW-0690">Ribosome biogenesis</keyword>
<comment type="cofactor">
    <cofactor evidence="7">
        <name>Zn(2+)</name>
        <dbReference type="ChEBI" id="CHEBI:29105"/>
    </cofactor>
    <text evidence="7">Binds 1 zinc ion.</text>
</comment>
<comment type="subcellular location">
    <subcellularLocation>
        <location evidence="7">Cytoplasm</location>
    </subcellularLocation>
</comment>
<reference evidence="8 9" key="1">
    <citation type="submission" date="2016-10" db="EMBL/GenBank/DDBJ databases">
        <title>Chromobacterium muskegensis sp. nov., an insecticidal bacterium isolated from Sphagnum bogs.</title>
        <authorList>
            <person name="Sparks M.E."/>
            <person name="Blackburn M.B."/>
            <person name="Gundersen-Rindal D.E."/>
            <person name="Mitchell A."/>
            <person name="Farrar R."/>
            <person name="Kuhar D."/>
        </authorList>
    </citation>
    <scope>NUCLEOTIDE SEQUENCE [LARGE SCALE GENOMIC DNA]</scope>
    <source>
        <strain evidence="8 9">21-1</strain>
    </source>
</reference>
<dbReference type="Proteomes" id="UP000178776">
    <property type="component" value="Chromosome"/>
</dbReference>
<keyword evidence="7" id="KW-0963">Cytoplasm</keyword>
<dbReference type="EMBL" id="CP017707">
    <property type="protein sequence ID" value="AOZ51478.1"/>
    <property type="molecule type" value="Genomic_DNA"/>
</dbReference>
<dbReference type="GeneID" id="68842847"/>
<dbReference type="Pfam" id="PF02130">
    <property type="entry name" value="YbeY"/>
    <property type="match status" value="1"/>
</dbReference>
<dbReference type="HAMAP" id="MF_00009">
    <property type="entry name" value="Endoribonucl_YbeY"/>
    <property type="match status" value="1"/>
</dbReference>
<keyword evidence="2 7" id="KW-0540">Nuclease</keyword>
<dbReference type="NCBIfam" id="TIGR00043">
    <property type="entry name" value="rRNA maturation RNase YbeY"/>
    <property type="match status" value="1"/>
</dbReference>
<proteinExistence type="inferred from homology"/>
<dbReference type="GO" id="GO:0004521">
    <property type="term" value="F:RNA endonuclease activity"/>
    <property type="evidence" value="ECO:0007669"/>
    <property type="project" value="UniProtKB-UniRule"/>
</dbReference>
<evidence type="ECO:0000256" key="2">
    <source>
        <dbReference type="ARBA" id="ARBA00022722"/>
    </source>
</evidence>
<dbReference type="PROSITE" id="PS01306">
    <property type="entry name" value="UPF0054"/>
    <property type="match status" value="1"/>
</dbReference>
<dbReference type="InterPro" id="IPR020549">
    <property type="entry name" value="YbeY_CS"/>
</dbReference>
<comment type="similarity">
    <text evidence="1 7">Belongs to the endoribonuclease YbeY family.</text>
</comment>
<evidence type="ECO:0000256" key="7">
    <source>
        <dbReference type="HAMAP-Rule" id="MF_00009"/>
    </source>
</evidence>
<evidence type="ECO:0000256" key="5">
    <source>
        <dbReference type="ARBA" id="ARBA00022801"/>
    </source>
</evidence>